<dbReference type="InterPro" id="IPR018200">
    <property type="entry name" value="USP_CS"/>
</dbReference>
<dbReference type="InterPro" id="IPR001394">
    <property type="entry name" value="Peptidase_C19_UCH"/>
</dbReference>
<dbReference type="PROSITE" id="PS50235">
    <property type="entry name" value="USP_3"/>
    <property type="match status" value="1"/>
</dbReference>
<dbReference type="InterPro" id="IPR028889">
    <property type="entry name" value="USP"/>
</dbReference>
<dbReference type="SUPFAM" id="SSF54001">
    <property type="entry name" value="Cysteine proteinases"/>
    <property type="match status" value="1"/>
</dbReference>
<feature type="domain" description="USP" evidence="2">
    <location>
        <begin position="333"/>
        <end position="649"/>
    </location>
</feature>
<feature type="region of interest" description="Disordered" evidence="1">
    <location>
        <begin position="288"/>
        <end position="307"/>
    </location>
</feature>
<dbReference type="PANTHER" id="PTHR21646:SF46">
    <property type="entry name" value="UBIQUITIN CARBOXYL-TERMINAL HYDROLASE"/>
    <property type="match status" value="1"/>
</dbReference>
<dbReference type="InterPro" id="IPR050185">
    <property type="entry name" value="Ub_carboxyl-term_hydrolase"/>
</dbReference>
<sequence length="650" mass="74953">MQENLEVLGQLCDYIQEHETPTLQSHFKACQTYANSLTFGREIHHRFINYASKKGQQDHQKLMIALQIIQAMRGVISKNPECEKVLENLTQRIHSESFSAIIKNYKEDDLSQNLEDAPDAPRDHIFEVLTYLTDIPNENMNPELKEAPLSNLKHQIQKEPNENFTQETNSEAKDDQNDDLSSQTHQRNISYSYEEAKSSPNPEQEAIPEEIKSDQSFKDSKEITQKLRHSDWSGSYGKARRDHPSYSLNSSSLRKLEESKEVSHFQYEASSPRSHYFSGGFNEEQWSVPSFSPDEEEKHFSDKSSNSDGIDEVQIIRKEDYVLGVLKSKAVCKGIQNKPNNCFMIVILQMLFSIPEFTDYLEGYKSGILPALGNFFTLKFKEMDGNKPFTSQMAKLCKIYLGSKTPTIKIEKLRQLSEREFHPNHQHDASKYMLHLFESLQNELNPDEASESSSNHTNPVDAWKEYQESHTSIIDGLFVGMYETVLKCDLCTFEKEVYEKFKNIPIPIEYGRNGPTIDEFFQDSTDTCFSEFKCSCCGNQGTCAIIKRVVKAPKYLMLSIQRFDQGSQRKSNDIVLYPNEFSLKEHKGEEIKYSLKAVICHSGGLNCGHYYAYCRRGLSWYYFNDEDALSCRYEEVDPENAYMLAYEAQI</sequence>
<gene>
    <name evidence="3" type="ORF">ECRASSUSDP1_LOCUS2863</name>
</gene>
<organism evidence="3 4">
    <name type="scientific">Euplotes crassus</name>
    <dbReference type="NCBI Taxonomy" id="5936"/>
    <lineage>
        <taxon>Eukaryota</taxon>
        <taxon>Sar</taxon>
        <taxon>Alveolata</taxon>
        <taxon>Ciliophora</taxon>
        <taxon>Intramacronucleata</taxon>
        <taxon>Spirotrichea</taxon>
        <taxon>Hypotrichia</taxon>
        <taxon>Euplotida</taxon>
        <taxon>Euplotidae</taxon>
        <taxon>Moneuplotes</taxon>
    </lineage>
</organism>
<dbReference type="PANTHER" id="PTHR21646">
    <property type="entry name" value="UBIQUITIN CARBOXYL-TERMINAL HYDROLASE"/>
    <property type="match status" value="1"/>
</dbReference>
<evidence type="ECO:0000259" key="2">
    <source>
        <dbReference type="PROSITE" id="PS50235"/>
    </source>
</evidence>
<feature type="region of interest" description="Disordered" evidence="1">
    <location>
        <begin position="166"/>
        <end position="185"/>
    </location>
</feature>
<feature type="region of interest" description="Disordered" evidence="1">
    <location>
        <begin position="192"/>
        <end position="253"/>
    </location>
</feature>
<dbReference type="GO" id="GO:0004843">
    <property type="term" value="F:cysteine-type deubiquitinase activity"/>
    <property type="evidence" value="ECO:0007669"/>
    <property type="project" value="InterPro"/>
</dbReference>
<accession>A0AAD1U6R3</accession>
<dbReference type="PROSITE" id="PS00973">
    <property type="entry name" value="USP_2"/>
    <property type="match status" value="1"/>
</dbReference>
<name>A0AAD1U6R3_EUPCR</name>
<reference evidence="3" key="1">
    <citation type="submission" date="2023-07" db="EMBL/GenBank/DDBJ databases">
        <authorList>
            <consortium name="AG Swart"/>
            <person name="Singh M."/>
            <person name="Singh A."/>
            <person name="Seah K."/>
            <person name="Emmerich C."/>
        </authorList>
    </citation>
    <scope>NUCLEOTIDE SEQUENCE</scope>
    <source>
        <strain evidence="3">DP1</strain>
    </source>
</reference>
<dbReference type="EMBL" id="CAMPGE010002741">
    <property type="protein sequence ID" value="CAI2361552.1"/>
    <property type="molecule type" value="Genomic_DNA"/>
</dbReference>
<dbReference type="Gene3D" id="3.90.70.10">
    <property type="entry name" value="Cysteine proteinases"/>
    <property type="match status" value="1"/>
</dbReference>
<dbReference type="AlphaFoldDB" id="A0AAD1U6R3"/>
<dbReference type="Proteomes" id="UP001295684">
    <property type="component" value="Unassembled WGS sequence"/>
</dbReference>
<proteinExistence type="predicted"/>
<dbReference type="InterPro" id="IPR038765">
    <property type="entry name" value="Papain-like_cys_pep_sf"/>
</dbReference>
<evidence type="ECO:0000313" key="4">
    <source>
        <dbReference type="Proteomes" id="UP001295684"/>
    </source>
</evidence>
<evidence type="ECO:0000256" key="1">
    <source>
        <dbReference type="SAM" id="MobiDB-lite"/>
    </source>
</evidence>
<evidence type="ECO:0000313" key="3">
    <source>
        <dbReference type="EMBL" id="CAI2361552.1"/>
    </source>
</evidence>
<keyword evidence="4" id="KW-1185">Reference proteome</keyword>
<dbReference type="Pfam" id="PF00443">
    <property type="entry name" value="UCH"/>
    <property type="match status" value="1"/>
</dbReference>
<protein>
    <recommendedName>
        <fullName evidence="2">USP domain-containing protein</fullName>
    </recommendedName>
</protein>
<dbReference type="GO" id="GO:0016579">
    <property type="term" value="P:protein deubiquitination"/>
    <property type="evidence" value="ECO:0007669"/>
    <property type="project" value="InterPro"/>
</dbReference>
<feature type="compositionally biased region" description="Basic and acidic residues" evidence="1">
    <location>
        <begin position="209"/>
        <end position="231"/>
    </location>
</feature>
<comment type="caution">
    <text evidence="3">The sequence shown here is derived from an EMBL/GenBank/DDBJ whole genome shotgun (WGS) entry which is preliminary data.</text>
</comment>